<evidence type="ECO:0000256" key="3">
    <source>
        <dbReference type="ARBA" id="ARBA00022448"/>
    </source>
</evidence>
<evidence type="ECO:0000256" key="1">
    <source>
        <dbReference type="ARBA" id="ARBA00004651"/>
    </source>
</evidence>
<dbReference type="InterPro" id="IPR037294">
    <property type="entry name" value="ABC_BtuC-like"/>
</dbReference>
<evidence type="ECO:0000256" key="9">
    <source>
        <dbReference type="SAM" id="Phobius"/>
    </source>
</evidence>
<dbReference type="PANTHER" id="PTHR30477">
    <property type="entry name" value="ABC-TRANSPORTER METAL-BINDING PROTEIN"/>
    <property type="match status" value="1"/>
</dbReference>
<feature type="transmembrane region" description="Helical" evidence="9">
    <location>
        <begin position="66"/>
        <end position="86"/>
    </location>
</feature>
<evidence type="ECO:0000256" key="4">
    <source>
        <dbReference type="ARBA" id="ARBA00022475"/>
    </source>
</evidence>
<organism evidence="10 11">
    <name type="scientific">Planctomyces bekefii</name>
    <dbReference type="NCBI Taxonomy" id="1653850"/>
    <lineage>
        <taxon>Bacteria</taxon>
        <taxon>Pseudomonadati</taxon>
        <taxon>Planctomycetota</taxon>
        <taxon>Planctomycetia</taxon>
        <taxon>Planctomycetales</taxon>
        <taxon>Planctomycetaceae</taxon>
        <taxon>Planctomyces</taxon>
    </lineage>
</organism>
<evidence type="ECO:0000256" key="2">
    <source>
        <dbReference type="ARBA" id="ARBA00008034"/>
    </source>
</evidence>
<evidence type="ECO:0000256" key="8">
    <source>
        <dbReference type="RuleBase" id="RU003943"/>
    </source>
</evidence>
<dbReference type="InterPro" id="IPR001626">
    <property type="entry name" value="ABC_TroCD"/>
</dbReference>
<name>A0A5C6M507_9PLAN</name>
<keyword evidence="11" id="KW-1185">Reference proteome</keyword>
<evidence type="ECO:0000256" key="7">
    <source>
        <dbReference type="ARBA" id="ARBA00023136"/>
    </source>
</evidence>
<keyword evidence="6 9" id="KW-1133">Transmembrane helix</keyword>
<dbReference type="PANTHER" id="PTHR30477:SF8">
    <property type="entry name" value="METAL TRANSPORT SYSTEM MEMBRANE PROTEIN CT_070-RELATED"/>
    <property type="match status" value="1"/>
</dbReference>
<feature type="transmembrane region" description="Helical" evidence="9">
    <location>
        <begin position="98"/>
        <end position="117"/>
    </location>
</feature>
<evidence type="ECO:0000256" key="5">
    <source>
        <dbReference type="ARBA" id="ARBA00022692"/>
    </source>
</evidence>
<dbReference type="AlphaFoldDB" id="A0A5C6M507"/>
<sequence>MTDALDWTWQYDGVILLTGLLCAVAASLPGNFLVLRRTSLLGDAVSHAVLPGIAAAFLLTHSRTGAVLFVGAVLAGLLTAVLTELIRDIGSVDEGASTGVVFTTLFAAGLVLIVQAADAVDLDPGCVLYGALEDSPLQTVRLFGTEIPRVALTLAGVLLLNLLFVFLFFKELLISSFDPGLATTGGVQCAAGALSADDC</sequence>
<dbReference type="Pfam" id="PF00950">
    <property type="entry name" value="ABC-3"/>
    <property type="match status" value="1"/>
</dbReference>
<dbReference type="Proteomes" id="UP000321083">
    <property type="component" value="Unassembled WGS sequence"/>
</dbReference>
<evidence type="ECO:0000256" key="6">
    <source>
        <dbReference type="ARBA" id="ARBA00022989"/>
    </source>
</evidence>
<comment type="similarity">
    <text evidence="2 8">Belongs to the ABC-3 integral membrane protein family.</text>
</comment>
<keyword evidence="3 8" id="KW-0813">Transport</keyword>
<proteinExistence type="inferred from homology"/>
<gene>
    <name evidence="10" type="ORF">E3A20_16000</name>
</gene>
<dbReference type="Gene3D" id="1.10.3470.10">
    <property type="entry name" value="ABC transporter involved in vitamin B12 uptake, BtuC"/>
    <property type="match status" value="1"/>
</dbReference>
<evidence type="ECO:0000313" key="10">
    <source>
        <dbReference type="EMBL" id="TWW09273.1"/>
    </source>
</evidence>
<reference evidence="10 11" key="2">
    <citation type="submission" date="2019-08" db="EMBL/GenBank/DDBJ databases">
        <authorList>
            <person name="Henke P."/>
        </authorList>
    </citation>
    <scope>NUCLEOTIDE SEQUENCE [LARGE SCALE GENOMIC DNA]</scope>
    <source>
        <strain evidence="10">Phe10_nw2017</strain>
    </source>
</reference>
<comment type="caution">
    <text evidence="10">The sequence shown here is derived from an EMBL/GenBank/DDBJ whole genome shotgun (WGS) entry which is preliminary data.</text>
</comment>
<dbReference type="GO" id="GO:0010043">
    <property type="term" value="P:response to zinc ion"/>
    <property type="evidence" value="ECO:0007669"/>
    <property type="project" value="TreeGrafter"/>
</dbReference>
<accession>A0A5C6M507</accession>
<keyword evidence="5 8" id="KW-0812">Transmembrane</keyword>
<keyword evidence="4" id="KW-1003">Cell membrane</keyword>
<feature type="non-terminal residue" evidence="10">
    <location>
        <position position="199"/>
    </location>
</feature>
<reference evidence="10 11" key="1">
    <citation type="submission" date="2019-08" db="EMBL/GenBank/DDBJ databases">
        <title>100 year-old enigma solved: identification of Planctomyces bekefii, the type genus and species of the phylum Planctomycetes.</title>
        <authorList>
            <person name="Svetlana D.N."/>
            <person name="Overmann J."/>
        </authorList>
    </citation>
    <scope>NUCLEOTIDE SEQUENCE [LARGE SCALE GENOMIC DNA]</scope>
    <source>
        <strain evidence="10">Phe10_nw2017</strain>
    </source>
</reference>
<dbReference type="SUPFAM" id="SSF81345">
    <property type="entry name" value="ABC transporter involved in vitamin B12 uptake, BtuC"/>
    <property type="match status" value="1"/>
</dbReference>
<dbReference type="GO" id="GO:0055085">
    <property type="term" value="P:transmembrane transport"/>
    <property type="evidence" value="ECO:0007669"/>
    <property type="project" value="InterPro"/>
</dbReference>
<protein>
    <submittedName>
        <fullName evidence="10">Manganese ABC transporter permease</fullName>
    </submittedName>
</protein>
<keyword evidence="7 9" id="KW-0472">Membrane</keyword>
<dbReference type="GO" id="GO:0043190">
    <property type="term" value="C:ATP-binding cassette (ABC) transporter complex"/>
    <property type="evidence" value="ECO:0007669"/>
    <property type="project" value="InterPro"/>
</dbReference>
<evidence type="ECO:0000313" key="11">
    <source>
        <dbReference type="Proteomes" id="UP000321083"/>
    </source>
</evidence>
<comment type="subcellular location">
    <subcellularLocation>
        <location evidence="1 8">Cell membrane</location>
        <topology evidence="1 8">Multi-pass membrane protein</topology>
    </subcellularLocation>
</comment>
<feature type="transmembrane region" description="Helical" evidence="9">
    <location>
        <begin position="14"/>
        <end position="33"/>
    </location>
</feature>
<dbReference type="EMBL" id="SRHE01000326">
    <property type="protein sequence ID" value="TWW09273.1"/>
    <property type="molecule type" value="Genomic_DNA"/>
</dbReference>
<feature type="transmembrane region" description="Helical" evidence="9">
    <location>
        <begin position="150"/>
        <end position="169"/>
    </location>
</feature>